<gene>
    <name evidence="4" type="ORF">GCM10011379_36730</name>
</gene>
<reference evidence="4" key="2">
    <citation type="submission" date="2020-09" db="EMBL/GenBank/DDBJ databases">
        <authorList>
            <person name="Sun Q."/>
            <person name="Zhou Y."/>
        </authorList>
    </citation>
    <scope>NUCLEOTIDE SEQUENCE</scope>
    <source>
        <strain evidence="4">CGMCC 1.15290</strain>
    </source>
</reference>
<sequence>MYLSGNLTLQQSEVRARQKYIKTFPDGRDSVYFAYLKYPRALYGQVPVLYNLGAMYTGKRLGVSINYNHSGYKTFTTGDDPNFVEYERPRSQLDAQITYKLLNGKLEAKLNMSNLTDAPFRFFINDQSTMDQKVIPPGVEAPEFSDRYQYKEGFSEKYEAGYAGKDGRPVGDRNSFTRYVGRTFSFTLSYHF</sequence>
<dbReference type="RefSeq" id="WP_188954934.1">
    <property type="nucleotide sequence ID" value="NZ_BMIB01000003.1"/>
</dbReference>
<dbReference type="GO" id="GO:0009279">
    <property type="term" value="C:cell outer membrane"/>
    <property type="evidence" value="ECO:0007669"/>
    <property type="project" value="UniProtKB-SubCell"/>
</dbReference>
<keyword evidence="2" id="KW-0472">Membrane</keyword>
<name>A0A917J1I7_9BACT</name>
<dbReference type="EMBL" id="BMIB01000003">
    <property type="protein sequence ID" value="GGH74278.1"/>
    <property type="molecule type" value="Genomic_DNA"/>
</dbReference>
<dbReference type="SUPFAM" id="SSF56935">
    <property type="entry name" value="Porins"/>
    <property type="match status" value="1"/>
</dbReference>
<evidence type="ECO:0000313" key="5">
    <source>
        <dbReference type="Proteomes" id="UP000627292"/>
    </source>
</evidence>
<reference evidence="4" key="1">
    <citation type="journal article" date="2014" name="Int. J. Syst. Evol. Microbiol.">
        <title>Complete genome sequence of Corynebacterium casei LMG S-19264T (=DSM 44701T), isolated from a smear-ripened cheese.</title>
        <authorList>
            <consortium name="US DOE Joint Genome Institute (JGI-PGF)"/>
            <person name="Walter F."/>
            <person name="Albersmeier A."/>
            <person name="Kalinowski J."/>
            <person name="Ruckert C."/>
        </authorList>
    </citation>
    <scope>NUCLEOTIDE SEQUENCE</scope>
    <source>
        <strain evidence="4">CGMCC 1.15290</strain>
    </source>
</reference>
<evidence type="ECO:0000256" key="3">
    <source>
        <dbReference type="ARBA" id="ARBA00023237"/>
    </source>
</evidence>
<dbReference type="Proteomes" id="UP000627292">
    <property type="component" value="Unassembled WGS sequence"/>
</dbReference>
<comment type="subcellular location">
    <subcellularLocation>
        <location evidence="1">Cell outer membrane</location>
    </subcellularLocation>
</comment>
<protein>
    <recommendedName>
        <fullName evidence="6">TonB dependent receptor</fullName>
    </recommendedName>
</protein>
<evidence type="ECO:0008006" key="6">
    <source>
        <dbReference type="Google" id="ProtNLM"/>
    </source>
</evidence>
<keyword evidence="3" id="KW-0998">Cell outer membrane</keyword>
<dbReference type="AlphaFoldDB" id="A0A917J1I7"/>
<dbReference type="InterPro" id="IPR036942">
    <property type="entry name" value="Beta-barrel_TonB_sf"/>
</dbReference>
<proteinExistence type="predicted"/>
<organism evidence="4 5">
    <name type="scientific">Filimonas zeae</name>
    <dbReference type="NCBI Taxonomy" id="1737353"/>
    <lineage>
        <taxon>Bacteria</taxon>
        <taxon>Pseudomonadati</taxon>
        <taxon>Bacteroidota</taxon>
        <taxon>Chitinophagia</taxon>
        <taxon>Chitinophagales</taxon>
        <taxon>Chitinophagaceae</taxon>
        <taxon>Filimonas</taxon>
    </lineage>
</organism>
<accession>A0A917J1I7</accession>
<dbReference type="Gene3D" id="2.40.170.20">
    <property type="entry name" value="TonB-dependent receptor, beta-barrel domain"/>
    <property type="match status" value="1"/>
</dbReference>
<evidence type="ECO:0000256" key="1">
    <source>
        <dbReference type="ARBA" id="ARBA00004442"/>
    </source>
</evidence>
<comment type="caution">
    <text evidence="4">The sequence shown here is derived from an EMBL/GenBank/DDBJ whole genome shotgun (WGS) entry which is preliminary data.</text>
</comment>
<evidence type="ECO:0000313" key="4">
    <source>
        <dbReference type="EMBL" id="GGH74278.1"/>
    </source>
</evidence>
<keyword evidence="5" id="KW-1185">Reference proteome</keyword>
<evidence type="ECO:0000256" key="2">
    <source>
        <dbReference type="ARBA" id="ARBA00023136"/>
    </source>
</evidence>